<dbReference type="RefSeq" id="WP_158980891.1">
    <property type="nucleotide sequence ID" value="NZ_WSFO01000012.1"/>
</dbReference>
<reference evidence="4 5" key="1">
    <citation type="submission" date="2019-12" db="EMBL/GenBank/DDBJ databases">
        <authorList>
            <person name="Zhang Y.-J."/>
        </authorList>
    </citation>
    <scope>NUCLEOTIDE SEQUENCE [LARGE SCALE GENOMIC DNA]</scope>
    <source>
        <strain evidence="4 5">H18S-6</strain>
    </source>
</reference>
<dbReference type="GO" id="GO:0016747">
    <property type="term" value="F:acyltransferase activity, transferring groups other than amino-acyl groups"/>
    <property type="evidence" value="ECO:0007669"/>
    <property type="project" value="InterPro"/>
</dbReference>
<dbReference type="Gene3D" id="3.40.630.30">
    <property type="match status" value="1"/>
</dbReference>
<evidence type="ECO:0000259" key="3">
    <source>
        <dbReference type="PROSITE" id="PS51186"/>
    </source>
</evidence>
<feature type="domain" description="N-acetyltransferase" evidence="3">
    <location>
        <begin position="1"/>
        <end position="160"/>
    </location>
</feature>
<dbReference type="PROSITE" id="PS51186">
    <property type="entry name" value="GNAT"/>
    <property type="match status" value="1"/>
</dbReference>
<keyword evidence="1 4" id="KW-0808">Transferase</keyword>
<evidence type="ECO:0000313" key="4">
    <source>
        <dbReference type="EMBL" id="KAE9627606.1"/>
    </source>
</evidence>
<gene>
    <name evidence="4" type="ORF">GP644_18675</name>
</gene>
<organism evidence="4 5">
    <name type="scientific">Parasedimentitalea maritima</name>
    <dbReference type="NCBI Taxonomy" id="2578117"/>
    <lineage>
        <taxon>Bacteria</taxon>
        <taxon>Pseudomonadati</taxon>
        <taxon>Pseudomonadota</taxon>
        <taxon>Alphaproteobacteria</taxon>
        <taxon>Rhodobacterales</taxon>
        <taxon>Paracoccaceae</taxon>
        <taxon>Parasedimentitalea</taxon>
    </lineage>
</organism>
<dbReference type="Proteomes" id="UP000441586">
    <property type="component" value="Unassembled WGS sequence"/>
</dbReference>
<dbReference type="PANTHER" id="PTHR43072:SF23">
    <property type="entry name" value="UPF0039 PROTEIN C11D3.02C"/>
    <property type="match status" value="1"/>
</dbReference>
<dbReference type="EMBL" id="WSFO01000012">
    <property type="protein sequence ID" value="KAE9627606.1"/>
    <property type="molecule type" value="Genomic_DNA"/>
</dbReference>
<dbReference type="CDD" id="cd04301">
    <property type="entry name" value="NAT_SF"/>
    <property type="match status" value="1"/>
</dbReference>
<dbReference type="SUPFAM" id="SSF55729">
    <property type="entry name" value="Acyl-CoA N-acyltransferases (Nat)"/>
    <property type="match status" value="1"/>
</dbReference>
<dbReference type="InterPro" id="IPR016181">
    <property type="entry name" value="Acyl_CoA_acyltransferase"/>
</dbReference>
<evidence type="ECO:0000256" key="1">
    <source>
        <dbReference type="ARBA" id="ARBA00022679"/>
    </source>
</evidence>
<evidence type="ECO:0000256" key="2">
    <source>
        <dbReference type="ARBA" id="ARBA00023315"/>
    </source>
</evidence>
<evidence type="ECO:0000313" key="5">
    <source>
        <dbReference type="Proteomes" id="UP000441586"/>
    </source>
</evidence>
<protein>
    <submittedName>
        <fullName evidence="4">GNAT family N-acetyltransferase</fullName>
    </submittedName>
</protein>
<dbReference type="Pfam" id="PF00583">
    <property type="entry name" value="Acetyltransf_1"/>
    <property type="match status" value="1"/>
</dbReference>
<keyword evidence="2" id="KW-0012">Acyltransferase</keyword>
<proteinExistence type="predicted"/>
<dbReference type="InterPro" id="IPR000182">
    <property type="entry name" value="GNAT_dom"/>
</dbReference>
<sequence>MIIRPAQPEDAGAICDIVNALVRDTLVTFTTLEKTTSQVRADIAEKAGRYLVAELDGQVVGHANYGAFRGGPGYRYTAEHTIHLVPSAKGSGIGRALLLALEDVAAQAGLHVLVAGISSANPAGLKFHAAMGYSEVGHLPEVGRKNGQWLGTVLMQKILSPSLHAEPDSFDKKE</sequence>
<accession>A0A6A4RBK9</accession>
<comment type="caution">
    <text evidence="4">The sequence shown here is derived from an EMBL/GenBank/DDBJ whole genome shotgun (WGS) entry which is preliminary data.</text>
</comment>
<name>A0A6A4RBK9_9RHOB</name>
<dbReference type="PANTHER" id="PTHR43072">
    <property type="entry name" value="N-ACETYLTRANSFERASE"/>
    <property type="match status" value="1"/>
</dbReference>
<dbReference type="AlphaFoldDB" id="A0A6A4RBK9"/>